<evidence type="ECO:0000313" key="1">
    <source>
        <dbReference type="EMBL" id="WVZ10627.1"/>
    </source>
</evidence>
<keyword evidence="2" id="KW-1185">Reference proteome</keyword>
<reference evidence="1 2" key="1">
    <citation type="journal article" date="2023" name="Life. Sci Alliance">
        <title>Evolutionary insights into 3D genome organization and epigenetic landscape of Vigna mungo.</title>
        <authorList>
            <person name="Junaid A."/>
            <person name="Singh B."/>
            <person name="Bhatia S."/>
        </authorList>
    </citation>
    <scope>NUCLEOTIDE SEQUENCE [LARGE SCALE GENOMIC DNA]</scope>
    <source>
        <strain evidence="1">Urdbean</strain>
    </source>
</reference>
<organism evidence="1 2">
    <name type="scientific">Vigna mungo</name>
    <name type="common">Black gram</name>
    <name type="synonym">Phaseolus mungo</name>
    <dbReference type="NCBI Taxonomy" id="3915"/>
    <lineage>
        <taxon>Eukaryota</taxon>
        <taxon>Viridiplantae</taxon>
        <taxon>Streptophyta</taxon>
        <taxon>Embryophyta</taxon>
        <taxon>Tracheophyta</taxon>
        <taxon>Spermatophyta</taxon>
        <taxon>Magnoliopsida</taxon>
        <taxon>eudicotyledons</taxon>
        <taxon>Gunneridae</taxon>
        <taxon>Pentapetalae</taxon>
        <taxon>rosids</taxon>
        <taxon>fabids</taxon>
        <taxon>Fabales</taxon>
        <taxon>Fabaceae</taxon>
        <taxon>Papilionoideae</taxon>
        <taxon>50 kb inversion clade</taxon>
        <taxon>NPAAA clade</taxon>
        <taxon>indigoferoid/millettioid clade</taxon>
        <taxon>Phaseoleae</taxon>
        <taxon>Vigna</taxon>
    </lineage>
</organism>
<name>A0AAQ3NLH4_VIGMU</name>
<dbReference type="EMBL" id="CP144696">
    <property type="protein sequence ID" value="WVZ10627.1"/>
    <property type="molecule type" value="Genomic_DNA"/>
</dbReference>
<sequence>EIEFGVSSGFVVRQSLTLFPQPHTFPTPPSLLHHLSTQQNPLRKPTFHTVFGIAASSRLWRQRKEYMKLWWRPNETRGIVWLDQEVKSEAGDETLLPTLRISSDVSKFKVKNPGGELGVRISRIVSETVRLGMENVRWFVMGDDDTFFLTENLVKVL</sequence>
<dbReference type="Gene3D" id="3.90.550.50">
    <property type="match status" value="1"/>
</dbReference>
<proteinExistence type="predicted"/>
<dbReference type="Proteomes" id="UP001374535">
    <property type="component" value="Chromosome 5"/>
</dbReference>
<protein>
    <submittedName>
        <fullName evidence="1">Uncharacterized protein</fullName>
    </submittedName>
</protein>
<dbReference type="AlphaFoldDB" id="A0AAQ3NLH4"/>
<evidence type="ECO:0000313" key="2">
    <source>
        <dbReference type="Proteomes" id="UP001374535"/>
    </source>
</evidence>
<dbReference type="PANTHER" id="PTHR10811">
    <property type="entry name" value="FRINGE-RELATED"/>
    <property type="match status" value="1"/>
</dbReference>
<accession>A0AAQ3NLH4</accession>
<gene>
    <name evidence="1" type="ORF">V8G54_015157</name>
</gene>
<feature type="non-terminal residue" evidence="1">
    <location>
        <position position="1"/>
    </location>
</feature>